<name>A0A5C4JQQ5_9HYPH</name>
<accession>A0A5C4JQQ5</accession>
<comment type="caution">
    <text evidence="4">The sequence shown here is derived from an EMBL/GenBank/DDBJ whole genome shotgun (WGS) entry which is preliminary data.</text>
</comment>
<dbReference type="Gene3D" id="3.20.20.80">
    <property type="entry name" value="Glycosidases"/>
    <property type="match status" value="1"/>
</dbReference>
<sequence length="1284" mass="138173">MATIVFQAAGAALGSVLGPFGAVAGRALGALAGAAVDGSVFSDGRRGASRHLPTARVGGVEEGVAIPRVYGTARIGGTLIWATRFEEEVVEERTGGKASGSTLESFAYFGNFAFGICEGPVAAIRRVWADGRELDLASVEMRFYPGDDSQLPDPLIEAKQGEGNAPAYRGLCYVVFERLPLDSFGNRIPVIQFEVLKPTGALESQVKAIAIIPGATEHGLCPFPVTESLGSGSQRVMNRNTLTRATDWEASIDELTALCPNLERVALVVAWFGSDLRAGECRILPGVETPFRAEESAPWSVSGIARDAAHVVSTHEGGPAYGGTPNDAGLMAAIADLKARGLKVFLYPFIMMDVPAGNGLPDPYGGAEQAVYPWRGRITCHPARSVSGTSDRTAAARAQVEAFLGTAEPHHFTPGPTGVAFAGTDAGYRRLVLHYAHLAAAAGGVDGFIIGSELKGLTSIRDHNDSFPFVEGLIELAGDVHGILGPEAALTYGADWSEYFGFHPDDGSGDVYFNLDPLWASPDISAVGIDNYMPLSDWRDDDLSSANPDGFRSATDPTGFEGQIAAGEGYDWYYADETARAARERTPITDGLSGKPWVYRYKDLEGWWSNAHYNRIGGSEATVASTWVPMEKPIWFTELGCPAVDKGSCQPNVFADPKSAESAYPHFSNRRRSDDEQRRLLEAHLGHWSGAGAPAGMVDADHIFLWCWDIRPFPAFPQNDALWSDGANWTTGHWLNGRLGATTLADAVRALLVDHGFHDCDTRLLSGDLTGYLQADIDAARDLIEPLLSLYSADCIETAEGLVFRSRQRASLPSRVIDIIAEREESTGPWRETRRHDSDLPGEVAVTYLDPGTDYEQASARASRAIAANDRVLRFGLPTVLSEATALERASALLRESRSGLRTLQLELSLQERALEIGDVFQLEGGPAGRFMVTRLEIADTIRVEARSFSPSAGNVVRASESARLASETASEGFSPRVIFLDLARDGQGPTEDFARVAVFSRPFRRAFVASSSTDEGYQPGAVIDRPASTARLAAPLLPGASGRFDFRGSLIIDLDFGGLSSASRTAVLNGENRIAIKAGNGVFEIIGFLQATEISSGRFRLEGLLRGLHGTEDAMLAGADTGNDAVVLNASVVPVGLDSRHFGLMRNYVVETAHGQADPRGPYPFAGGIRAETPFSPVHLTVRRLVSGDLSFNWVRRSRLDADDWAAAEIPHDEEIEAYRLEIFDGATLLRSSETLGPEWLYPAADQIADFSAPAIHFSVRLRQLGRKVPLGTALDREFSLAV</sequence>
<dbReference type="InterPro" id="IPR056490">
    <property type="entry name" value="Rcc01698_C"/>
</dbReference>
<dbReference type="Proteomes" id="UP000307874">
    <property type="component" value="Unassembled WGS sequence"/>
</dbReference>
<protein>
    <recommendedName>
        <fullName evidence="6">Host specificity protein</fullName>
    </recommendedName>
</protein>
<evidence type="ECO:0000259" key="3">
    <source>
        <dbReference type="Pfam" id="PF23666"/>
    </source>
</evidence>
<evidence type="ECO:0000313" key="4">
    <source>
        <dbReference type="EMBL" id="TNB47019.1"/>
    </source>
</evidence>
<feature type="domain" description="GTA TIM-barrel-like" evidence="1">
    <location>
        <begin position="427"/>
        <end position="717"/>
    </location>
</feature>
<dbReference type="Pfam" id="PF13550">
    <property type="entry name" value="Phage-tail_3"/>
    <property type="match status" value="1"/>
</dbReference>
<feature type="domain" description="Tip attachment protein J" evidence="2">
    <location>
        <begin position="778"/>
        <end position="937"/>
    </location>
</feature>
<proteinExistence type="predicted"/>
<dbReference type="OrthoDB" id="8445115at2"/>
<evidence type="ECO:0000313" key="5">
    <source>
        <dbReference type="Proteomes" id="UP000307874"/>
    </source>
</evidence>
<reference evidence="4 5" key="2">
    <citation type="submission" date="2019-06" db="EMBL/GenBank/DDBJ databases">
        <title>Martelella lutilitoris sp. nov., isolated from a tidal mudflat.</title>
        <authorList>
            <person name="Kim Y.-J."/>
        </authorList>
    </citation>
    <scope>NUCLEOTIDE SEQUENCE [LARGE SCALE GENOMIC DNA]</scope>
    <source>
        <strain evidence="4 5">GH2-6</strain>
    </source>
</reference>
<organism evidence="4 5">
    <name type="scientific">Martelella lutilitoris</name>
    <dbReference type="NCBI Taxonomy" id="2583532"/>
    <lineage>
        <taxon>Bacteria</taxon>
        <taxon>Pseudomonadati</taxon>
        <taxon>Pseudomonadota</taxon>
        <taxon>Alphaproteobacteria</taxon>
        <taxon>Hyphomicrobiales</taxon>
        <taxon>Aurantimonadaceae</taxon>
        <taxon>Martelella</taxon>
    </lineage>
</organism>
<dbReference type="EMBL" id="VCLB01000008">
    <property type="protein sequence ID" value="TNB47019.1"/>
    <property type="molecule type" value="Genomic_DNA"/>
</dbReference>
<gene>
    <name evidence="4" type="ORF">FF124_15850</name>
</gene>
<dbReference type="Pfam" id="PF13547">
    <property type="entry name" value="GTA_TIM"/>
    <property type="match status" value="1"/>
</dbReference>
<dbReference type="RefSeq" id="WP_138749455.1">
    <property type="nucleotide sequence ID" value="NZ_VCLB01000008.1"/>
</dbReference>
<dbReference type="CDD" id="cd19607">
    <property type="entry name" value="GTA_TIM-barrel-like"/>
    <property type="match status" value="1"/>
</dbReference>
<feature type="domain" description="Rcc01698-like C-terminal" evidence="3">
    <location>
        <begin position="1030"/>
        <end position="1126"/>
    </location>
</feature>
<dbReference type="InterPro" id="IPR017853">
    <property type="entry name" value="GH"/>
</dbReference>
<dbReference type="SUPFAM" id="SSF51445">
    <property type="entry name" value="(Trans)glycosidases"/>
    <property type="match status" value="1"/>
</dbReference>
<dbReference type="InterPro" id="IPR025195">
    <property type="entry name" value="GTA_TIM_dom"/>
</dbReference>
<dbReference type="Pfam" id="PF23666">
    <property type="entry name" value="Rcc01698_C"/>
    <property type="match status" value="1"/>
</dbReference>
<evidence type="ECO:0008006" key="6">
    <source>
        <dbReference type="Google" id="ProtNLM"/>
    </source>
</evidence>
<dbReference type="InterPro" id="IPR032876">
    <property type="entry name" value="J_dom"/>
</dbReference>
<evidence type="ECO:0000259" key="2">
    <source>
        <dbReference type="Pfam" id="PF13550"/>
    </source>
</evidence>
<reference evidence="4 5" key="1">
    <citation type="submission" date="2019-05" db="EMBL/GenBank/DDBJ databases">
        <authorList>
            <person name="Lee S.D."/>
        </authorList>
    </citation>
    <scope>NUCLEOTIDE SEQUENCE [LARGE SCALE GENOMIC DNA]</scope>
    <source>
        <strain evidence="4 5">GH2-6</strain>
    </source>
</reference>
<evidence type="ECO:0000259" key="1">
    <source>
        <dbReference type="Pfam" id="PF13547"/>
    </source>
</evidence>
<keyword evidence="5" id="KW-1185">Reference proteome</keyword>